<reference evidence="4" key="1">
    <citation type="submission" date="2022-01" db="EMBL/GenBank/DDBJ databases">
        <authorList>
            <person name="King R."/>
        </authorList>
    </citation>
    <scope>NUCLEOTIDE SEQUENCE</scope>
</reference>
<sequence>MSNLKFVFVFSLAFAFAVAQQDNQQHASHNNMNHENHRVNVAVYYESLCPDSRKFFTQQLYPSLQGNLSNFVNLTLVPYGKTKMEFKQNEYEFDCHHGAKECEGNKIQACALKLIDQGKKTEGLGFNRVAVGFINCLMDKTERKGDDTTFPTKDCAEINHVNNLNLIENCAGHTDGSNYLANLGTLTKAVADPLKNVPTIVFNQQFKEEDNKMAQTNFVKALCQYIHADKPSECNGASNIQISIGFLIVASIISKLF</sequence>
<dbReference type="Pfam" id="PF03227">
    <property type="entry name" value="GILT"/>
    <property type="match status" value="1"/>
</dbReference>
<dbReference type="OrthoDB" id="958254at2759"/>
<dbReference type="AlphaFoldDB" id="A0A9N9MUL1"/>
<feature type="signal peptide" evidence="3">
    <location>
        <begin position="1"/>
        <end position="19"/>
    </location>
</feature>
<name>A0A9N9MUL1_9CUCU</name>
<gene>
    <name evidence="4" type="ORF">CEUTPL_LOCUS11246</name>
</gene>
<feature type="chain" id="PRO_5040186673" description="Gamma-interferon-inducible lysosomal thiol reductase" evidence="3">
    <location>
        <begin position="20"/>
        <end position="257"/>
    </location>
</feature>
<organism evidence="4 5">
    <name type="scientific">Ceutorhynchus assimilis</name>
    <name type="common">cabbage seed weevil</name>
    <dbReference type="NCBI Taxonomy" id="467358"/>
    <lineage>
        <taxon>Eukaryota</taxon>
        <taxon>Metazoa</taxon>
        <taxon>Ecdysozoa</taxon>
        <taxon>Arthropoda</taxon>
        <taxon>Hexapoda</taxon>
        <taxon>Insecta</taxon>
        <taxon>Pterygota</taxon>
        <taxon>Neoptera</taxon>
        <taxon>Endopterygota</taxon>
        <taxon>Coleoptera</taxon>
        <taxon>Polyphaga</taxon>
        <taxon>Cucujiformia</taxon>
        <taxon>Curculionidae</taxon>
        <taxon>Ceutorhynchinae</taxon>
        <taxon>Ceutorhynchus</taxon>
    </lineage>
</organism>
<dbReference type="EMBL" id="OU892282">
    <property type="protein sequence ID" value="CAG9770802.1"/>
    <property type="molecule type" value="Genomic_DNA"/>
</dbReference>
<evidence type="ECO:0000256" key="3">
    <source>
        <dbReference type="SAM" id="SignalP"/>
    </source>
</evidence>
<keyword evidence="3" id="KW-0732">Signal</keyword>
<proteinExistence type="inferred from homology"/>
<dbReference type="InterPro" id="IPR004911">
    <property type="entry name" value="Interferon-induced_GILT"/>
</dbReference>
<dbReference type="PANTHER" id="PTHR13234:SF69">
    <property type="entry name" value="GILT-LIKE PROTEIN 1"/>
    <property type="match status" value="1"/>
</dbReference>
<dbReference type="Proteomes" id="UP001152799">
    <property type="component" value="Chromosome 6"/>
</dbReference>
<comment type="similarity">
    <text evidence="1">Belongs to the GILT family.</text>
</comment>
<accession>A0A9N9MUL1</accession>
<keyword evidence="2" id="KW-0325">Glycoprotein</keyword>
<dbReference type="PANTHER" id="PTHR13234">
    <property type="entry name" value="GAMMA-INTERFERON INDUCIBLE LYSOSOMAL THIOL REDUCTASE GILT"/>
    <property type="match status" value="1"/>
</dbReference>
<dbReference type="GO" id="GO:0016671">
    <property type="term" value="F:oxidoreductase activity, acting on a sulfur group of donors, disulfide as acceptor"/>
    <property type="evidence" value="ECO:0007669"/>
    <property type="project" value="InterPro"/>
</dbReference>
<evidence type="ECO:0000256" key="2">
    <source>
        <dbReference type="ARBA" id="ARBA00023180"/>
    </source>
</evidence>
<keyword evidence="5" id="KW-1185">Reference proteome</keyword>
<evidence type="ECO:0000313" key="4">
    <source>
        <dbReference type="EMBL" id="CAG9770802.1"/>
    </source>
</evidence>
<evidence type="ECO:0000313" key="5">
    <source>
        <dbReference type="Proteomes" id="UP001152799"/>
    </source>
</evidence>
<protein>
    <recommendedName>
        <fullName evidence="6">Gamma-interferon-inducible lysosomal thiol reductase</fullName>
    </recommendedName>
</protein>
<evidence type="ECO:0000256" key="1">
    <source>
        <dbReference type="ARBA" id="ARBA00005679"/>
    </source>
</evidence>
<evidence type="ECO:0008006" key="6">
    <source>
        <dbReference type="Google" id="ProtNLM"/>
    </source>
</evidence>